<name>A0A8W7PG10_ANOCL</name>
<proteinExistence type="predicted"/>
<organism evidence="1">
    <name type="scientific">Anopheles coluzzii</name>
    <name type="common">African malaria mosquito</name>
    <dbReference type="NCBI Taxonomy" id="1518534"/>
    <lineage>
        <taxon>Eukaryota</taxon>
        <taxon>Metazoa</taxon>
        <taxon>Ecdysozoa</taxon>
        <taxon>Arthropoda</taxon>
        <taxon>Hexapoda</taxon>
        <taxon>Insecta</taxon>
        <taxon>Pterygota</taxon>
        <taxon>Neoptera</taxon>
        <taxon>Endopterygota</taxon>
        <taxon>Diptera</taxon>
        <taxon>Nematocera</taxon>
        <taxon>Culicoidea</taxon>
        <taxon>Culicidae</taxon>
        <taxon>Anophelinae</taxon>
        <taxon>Anopheles</taxon>
    </lineage>
</organism>
<protein>
    <submittedName>
        <fullName evidence="1">Uncharacterized protein</fullName>
    </submittedName>
</protein>
<evidence type="ECO:0000313" key="1">
    <source>
        <dbReference type="EnsemblMetazoa" id="ACOM031236-PA.1"/>
    </source>
</evidence>
<dbReference type="EnsemblMetazoa" id="ACOM031236-RA">
    <property type="protein sequence ID" value="ACOM031236-PA.1"/>
    <property type="gene ID" value="ACOM031236"/>
</dbReference>
<sequence length="140" mass="15764">MLLRSHHPVLHRYELEHLLRVVRGHADVLRFLRGTHVVVAALHQPHDRFLRLADVDFLLDQHVAAAAAPVRLHLGGVLAVDVALLRDRVGQLGRLGQIFGPRCRLELDLHQGGVTMREKKGGALQKIKKRLSHSFGRLCK</sequence>
<dbReference type="AlphaFoldDB" id="A0A8W7PG10"/>
<dbReference type="Proteomes" id="UP000075882">
    <property type="component" value="Unassembled WGS sequence"/>
</dbReference>
<reference evidence="1" key="1">
    <citation type="submission" date="2022-08" db="UniProtKB">
        <authorList>
            <consortium name="EnsemblMetazoa"/>
        </authorList>
    </citation>
    <scope>IDENTIFICATION</scope>
</reference>
<accession>A0A8W7PG10</accession>